<keyword evidence="3" id="KW-1185">Reference proteome</keyword>
<reference evidence="2 3" key="1">
    <citation type="submission" date="2019-03" db="EMBL/GenBank/DDBJ databases">
        <title>The genome sequence of a newly discovered highly antifungal drug resistant Aspergillus species, Aspergillus tanneri NIH 1004.</title>
        <authorList>
            <person name="Mounaud S."/>
            <person name="Singh I."/>
            <person name="Joardar V."/>
            <person name="Pakala S."/>
            <person name="Pakala S."/>
            <person name="Venepally P."/>
            <person name="Hoover J."/>
            <person name="Nierman W."/>
            <person name="Chung J."/>
            <person name="Losada L."/>
        </authorList>
    </citation>
    <scope>NUCLEOTIDE SEQUENCE [LARGE SCALE GENOMIC DNA]</scope>
    <source>
        <strain evidence="2 3">NIH1004</strain>
    </source>
</reference>
<dbReference type="RefSeq" id="XP_033427771.1">
    <property type="nucleotide sequence ID" value="XM_033568965.1"/>
</dbReference>
<evidence type="ECO:0000313" key="2">
    <source>
        <dbReference type="EMBL" id="THD00131.1"/>
    </source>
</evidence>
<name>A0A4V3UQR8_9EURO</name>
<dbReference type="Gene3D" id="3.40.50.720">
    <property type="entry name" value="NAD(P)-binding Rossmann-like Domain"/>
    <property type="match status" value="1"/>
</dbReference>
<organism evidence="2 3">
    <name type="scientific">Aspergillus tanneri</name>
    <dbReference type="NCBI Taxonomy" id="1220188"/>
    <lineage>
        <taxon>Eukaryota</taxon>
        <taxon>Fungi</taxon>
        <taxon>Dikarya</taxon>
        <taxon>Ascomycota</taxon>
        <taxon>Pezizomycotina</taxon>
        <taxon>Eurotiomycetes</taxon>
        <taxon>Eurotiomycetidae</taxon>
        <taxon>Eurotiales</taxon>
        <taxon>Aspergillaceae</taxon>
        <taxon>Aspergillus</taxon>
        <taxon>Aspergillus subgen. Circumdati</taxon>
    </lineage>
</organism>
<reference evidence="1 4" key="2">
    <citation type="submission" date="2019-08" db="EMBL/GenBank/DDBJ databases">
        <title>The genome sequence of a newly discovered highly antifungal drug resistant Aspergillus species, Aspergillus tanneri NIH 1004.</title>
        <authorList>
            <person name="Mounaud S."/>
            <person name="Singh I."/>
            <person name="Joardar V."/>
            <person name="Pakala S."/>
            <person name="Pakala S."/>
            <person name="Venepally P."/>
            <person name="Chung J.K."/>
            <person name="Losada L."/>
            <person name="Nierman W.C."/>
        </authorList>
    </citation>
    <scope>NUCLEOTIDE SEQUENCE [LARGE SCALE GENOMIC DNA]</scope>
    <source>
        <strain evidence="1 4">NIH1004</strain>
    </source>
</reference>
<dbReference type="SUPFAM" id="SSF51735">
    <property type="entry name" value="NAD(P)-binding Rossmann-fold domains"/>
    <property type="match status" value="1"/>
</dbReference>
<sequence>MGSLGQVVLDQCIIHGFGYLGSRITGVIEGTRRVQKTWKSVDEVPFRIVAIVERDPGRLQMAQTSHPDIPCFADIEEALEVFAGPTTFIKDFTSPIGRARLLAAARRVGVPVLLEKPLSSPGVEVSLAGRESEASVSMSEAFNPVVRALANKLAADASEIRSFSFVRVNSVSLERLRNPNARRDIIGGAFVDKLSHDLHLLISGAILGPTDVEFGTPQIQEIAYDLLAKNDGTRGLSFSSLDGVPLPPKEAAAPNSDASEMMVDFTMPMQLDGRSVPTRWIASWCGVPDNLASRLGIPDAYVEAARVISAGDPNAVGRAAYPRSNLKLLVCEYVNSAGEEAQLICNLQARGAVTAWLIELRNGAEYRLPVKYCVSIVESMNSFSQYFRTGGYLDLEGIEKADRAALEIRSRFPHPLKDELRIERSLAILDRNHGGRFEYGESQCSCIKGPYEF</sequence>
<proteinExistence type="predicted"/>
<gene>
    <name evidence="1" type="ORF">ATNIH1004_004295</name>
    <name evidence="2" type="ORF">EYZ11_000322</name>
</gene>
<protein>
    <submittedName>
        <fullName evidence="2">Uncharacterized protein</fullName>
    </submittedName>
</protein>
<dbReference type="Gene3D" id="3.30.360.10">
    <property type="entry name" value="Dihydrodipicolinate Reductase, domain 2"/>
    <property type="match status" value="1"/>
</dbReference>
<dbReference type="OrthoDB" id="5079741at2759"/>
<evidence type="ECO:0000313" key="4">
    <source>
        <dbReference type="Proteomes" id="UP000324241"/>
    </source>
</evidence>
<dbReference type="Proteomes" id="UP000324241">
    <property type="component" value="Unassembled WGS sequence"/>
</dbReference>
<evidence type="ECO:0000313" key="1">
    <source>
        <dbReference type="EMBL" id="KAA8648410.1"/>
    </source>
</evidence>
<dbReference type="GeneID" id="54326997"/>
<accession>A0A4V3UQR8</accession>
<dbReference type="VEuPathDB" id="FungiDB:EYZ11_000322"/>
<dbReference type="EMBL" id="SOSA01000005">
    <property type="protein sequence ID" value="THD00131.1"/>
    <property type="molecule type" value="Genomic_DNA"/>
</dbReference>
<dbReference type="AlphaFoldDB" id="A0A4V3UQR8"/>
<dbReference type="InterPro" id="IPR036291">
    <property type="entry name" value="NAD(P)-bd_dom_sf"/>
</dbReference>
<comment type="caution">
    <text evidence="2">The sequence shown here is derived from an EMBL/GenBank/DDBJ whole genome shotgun (WGS) entry which is preliminary data.</text>
</comment>
<dbReference type="EMBL" id="QUQM01000003">
    <property type="protein sequence ID" value="KAA8648410.1"/>
    <property type="molecule type" value="Genomic_DNA"/>
</dbReference>
<evidence type="ECO:0000313" key="3">
    <source>
        <dbReference type="Proteomes" id="UP000308092"/>
    </source>
</evidence>
<dbReference type="Proteomes" id="UP000308092">
    <property type="component" value="Unassembled WGS sequence"/>
</dbReference>